<comment type="caution">
    <text evidence="1">The sequence shown here is derived from an EMBL/GenBank/DDBJ whole genome shotgun (WGS) entry which is preliminary data.</text>
</comment>
<reference evidence="1" key="2">
    <citation type="journal article" date="2014" name="ISME J.">
        <title>Microbial stratification in low pH oxic and suboxic macroscopic growths along an acid mine drainage.</title>
        <authorList>
            <person name="Mendez-Garcia C."/>
            <person name="Mesa V."/>
            <person name="Sprenger R.R."/>
            <person name="Richter M."/>
            <person name="Diez M.S."/>
            <person name="Solano J."/>
            <person name="Bargiela R."/>
            <person name="Golyshina O.V."/>
            <person name="Manteca A."/>
            <person name="Ramos J.L."/>
            <person name="Gallego J.R."/>
            <person name="Llorente I."/>
            <person name="Martins Dos Santos V.A."/>
            <person name="Jensen O.N."/>
            <person name="Pelaez A.I."/>
            <person name="Sanchez J."/>
            <person name="Ferrer M."/>
        </authorList>
    </citation>
    <scope>NUCLEOTIDE SEQUENCE</scope>
</reference>
<dbReference type="SUPFAM" id="SSF52833">
    <property type="entry name" value="Thioredoxin-like"/>
    <property type="match status" value="1"/>
</dbReference>
<dbReference type="InterPro" id="IPR036249">
    <property type="entry name" value="Thioredoxin-like_sf"/>
</dbReference>
<dbReference type="AlphaFoldDB" id="T1AKE8"/>
<evidence type="ECO:0000313" key="1">
    <source>
        <dbReference type="EMBL" id="EQD41234.1"/>
    </source>
</evidence>
<dbReference type="Gene3D" id="3.40.30.10">
    <property type="entry name" value="Glutaredoxin"/>
    <property type="match status" value="1"/>
</dbReference>
<dbReference type="EMBL" id="AUZX01011883">
    <property type="protein sequence ID" value="EQD41234.1"/>
    <property type="molecule type" value="Genomic_DNA"/>
</dbReference>
<accession>T1AKE8</accession>
<dbReference type="Pfam" id="PF07449">
    <property type="entry name" value="HyaE"/>
    <property type="match status" value="1"/>
</dbReference>
<name>T1AKE8_9ZZZZ</name>
<organism evidence="1">
    <name type="scientific">mine drainage metagenome</name>
    <dbReference type="NCBI Taxonomy" id="410659"/>
    <lineage>
        <taxon>unclassified sequences</taxon>
        <taxon>metagenomes</taxon>
        <taxon>ecological metagenomes</taxon>
    </lineage>
</organism>
<dbReference type="InterPro" id="IPR010893">
    <property type="entry name" value="NiFe-hyd_mat_HyaE"/>
</dbReference>
<sequence length="163" mass="17801">MTMDTALSWKPPRSAISNNFSELLDRLVMKNGISDLDQVGFQDFMDCPGSGVVLLINEPDTAAENWDTAVIFPELLAVTGNNLRAALMRPEHAKSLLTRFGIGRLPALLFLRDGGYVGSIEGLHDWSEYVKEYAIMLQKPVSRAPSIGVAISAVCSSDCNWLG</sequence>
<protein>
    <submittedName>
        <fullName evidence="1">Hydrogenase-1 expression HyaE</fullName>
    </submittedName>
</protein>
<gene>
    <name evidence="1" type="ORF">B1A_16163</name>
</gene>
<reference evidence="1" key="1">
    <citation type="submission" date="2013-08" db="EMBL/GenBank/DDBJ databases">
        <authorList>
            <person name="Mendez C."/>
            <person name="Richter M."/>
            <person name="Ferrer M."/>
            <person name="Sanchez J."/>
        </authorList>
    </citation>
    <scope>NUCLEOTIDE SEQUENCE</scope>
</reference>
<proteinExistence type="predicted"/>